<protein>
    <recommendedName>
        <fullName evidence="2">Ubiquitin-like domain-containing protein</fullName>
    </recommendedName>
</protein>
<organism evidence="3 4">
    <name type="scientific">Marasmiellus scandens</name>
    <dbReference type="NCBI Taxonomy" id="2682957"/>
    <lineage>
        <taxon>Eukaryota</taxon>
        <taxon>Fungi</taxon>
        <taxon>Dikarya</taxon>
        <taxon>Basidiomycota</taxon>
        <taxon>Agaricomycotina</taxon>
        <taxon>Agaricomycetes</taxon>
        <taxon>Agaricomycetidae</taxon>
        <taxon>Agaricales</taxon>
        <taxon>Marasmiineae</taxon>
        <taxon>Omphalotaceae</taxon>
        <taxon>Marasmiellus</taxon>
    </lineage>
</organism>
<dbReference type="Proteomes" id="UP001498398">
    <property type="component" value="Unassembled WGS sequence"/>
</dbReference>
<dbReference type="SUPFAM" id="SSF54236">
    <property type="entry name" value="Ubiquitin-like"/>
    <property type="match status" value="1"/>
</dbReference>
<dbReference type="SMART" id="SM00213">
    <property type="entry name" value="UBQ"/>
    <property type="match status" value="1"/>
</dbReference>
<evidence type="ECO:0000256" key="1">
    <source>
        <dbReference type="SAM" id="MobiDB-lite"/>
    </source>
</evidence>
<dbReference type="CDD" id="cd17039">
    <property type="entry name" value="Ubl_ubiquitin_like"/>
    <property type="match status" value="1"/>
</dbReference>
<feature type="domain" description="Ubiquitin-like" evidence="2">
    <location>
        <begin position="75"/>
        <end position="158"/>
    </location>
</feature>
<dbReference type="PROSITE" id="PS50053">
    <property type="entry name" value="UBIQUITIN_2"/>
    <property type="match status" value="1"/>
</dbReference>
<name>A0ABR1K721_9AGAR</name>
<sequence>MAEQAEIAFIKTFTNTISSQPVSYPDNFQQPPADSLKRVPVLPVPVPEPPVSHRSSTPSPDSADAGASSSASAKITLTIKSTKPAVTYTVDGVHPADSILALKEMLREKYKDGDGVSTPSAPPLDAMRLLLKGKALADQKLLKEYNVKDGDTINLMVKAGTDWDPSKPPLKSPEIVSPKPIAAGEKRAASDMLGTDVASGTRAGGGRKHQRIPSVVLSPSPSNDTFEAEGQPKQDIMLELDSIDTSAPETKEVSTYHTVISNPGFWDRLHSFLRTEFTTDNDILTAFEDFLRASKGNLTASEIAKIRDQVGVVGMAGT</sequence>
<dbReference type="Pfam" id="PF00240">
    <property type="entry name" value="ubiquitin"/>
    <property type="match status" value="1"/>
</dbReference>
<dbReference type="InterPro" id="IPR029071">
    <property type="entry name" value="Ubiquitin-like_domsf"/>
</dbReference>
<feature type="compositionally biased region" description="Polar residues" evidence="1">
    <location>
        <begin position="20"/>
        <end position="32"/>
    </location>
</feature>
<dbReference type="InterPro" id="IPR000626">
    <property type="entry name" value="Ubiquitin-like_dom"/>
</dbReference>
<proteinExistence type="predicted"/>
<feature type="compositionally biased region" description="Low complexity" evidence="1">
    <location>
        <begin position="55"/>
        <end position="73"/>
    </location>
</feature>
<evidence type="ECO:0000259" key="2">
    <source>
        <dbReference type="PROSITE" id="PS50053"/>
    </source>
</evidence>
<evidence type="ECO:0000313" key="4">
    <source>
        <dbReference type="Proteomes" id="UP001498398"/>
    </source>
</evidence>
<evidence type="ECO:0000313" key="3">
    <source>
        <dbReference type="EMBL" id="KAK7473259.1"/>
    </source>
</evidence>
<reference evidence="3 4" key="1">
    <citation type="submission" date="2024-01" db="EMBL/GenBank/DDBJ databases">
        <title>A draft genome for the cacao thread blight pathogen Marasmiellus scandens.</title>
        <authorList>
            <person name="Baruah I.K."/>
            <person name="Leung J."/>
            <person name="Bukari Y."/>
            <person name="Amoako-Attah I."/>
            <person name="Meinhardt L.W."/>
            <person name="Bailey B.A."/>
            <person name="Cohen S.P."/>
        </authorList>
    </citation>
    <scope>NUCLEOTIDE SEQUENCE [LARGE SCALE GENOMIC DNA]</scope>
    <source>
        <strain evidence="3 4">GH-19</strain>
    </source>
</reference>
<keyword evidence="4" id="KW-1185">Reference proteome</keyword>
<comment type="caution">
    <text evidence="3">The sequence shown here is derived from an EMBL/GenBank/DDBJ whole genome shotgun (WGS) entry which is preliminary data.</text>
</comment>
<dbReference type="Gene3D" id="3.10.20.90">
    <property type="entry name" value="Phosphatidylinositol 3-kinase Catalytic Subunit, Chain A, domain 1"/>
    <property type="match status" value="1"/>
</dbReference>
<dbReference type="EMBL" id="JBANRG010000001">
    <property type="protein sequence ID" value="KAK7473259.1"/>
    <property type="molecule type" value="Genomic_DNA"/>
</dbReference>
<gene>
    <name evidence="3" type="ORF">VKT23_001357</name>
</gene>
<accession>A0ABR1K721</accession>
<feature type="region of interest" description="Disordered" evidence="1">
    <location>
        <begin position="20"/>
        <end position="74"/>
    </location>
</feature>